<organism evidence="1 2">
    <name type="scientific">Algoriphagus chordae</name>
    <dbReference type="NCBI Taxonomy" id="237019"/>
    <lineage>
        <taxon>Bacteria</taxon>
        <taxon>Pseudomonadati</taxon>
        <taxon>Bacteroidota</taxon>
        <taxon>Cytophagia</taxon>
        <taxon>Cytophagales</taxon>
        <taxon>Cyclobacteriaceae</taxon>
        <taxon>Algoriphagus</taxon>
    </lineage>
</organism>
<protein>
    <submittedName>
        <fullName evidence="1">Uncharacterized protein</fullName>
    </submittedName>
</protein>
<keyword evidence="2" id="KW-1185">Reference proteome</keyword>
<comment type="caution">
    <text evidence="1">The sequence shown here is derived from an EMBL/GenBank/DDBJ whole genome shotgun (WGS) entry which is preliminary data.</text>
</comment>
<dbReference type="EMBL" id="QKZT01000001">
    <property type="protein sequence ID" value="PZX58193.1"/>
    <property type="molecule type" value="Genomic_DNA"/>
</dbReference>
<accession>A0A2W7RAU2</accession>
<name>A0A2W7RAU2_9BACT</name>
<reference evidence="1 2" key="1">
    <citation type="submission" date="2018-06" db="EMBL/GenBank/DDBJ databases">
        <title>Genomic Encyclopedia of Archaeal and Bacterial Type Strains, Phase II (KMG-II): from individual species to whole genera.</title>
        <authorList>
            <person name="Goeker M."/>
        </authorList>
    </citation>
    <scope>NUCLEOTIDE SEQUENCE [LARGE SCALE GENOMIC DNA]</scope>
    <source>
        <strain evidence="1 2">DSM 19830</strain>
    </source>
</reference>
<proteinExistence type="predicted"/>
<dbReference type="AlphaFoldDB" id="A0A2W7RAU2"/>
<sequence length="39" mass="4655">MGHDRKDLVTFQRNIQDRMMNSEYRSPEFPESIVLILTS</sequence>
<evidence type="ECO:0000313" key="2">
    <source>
        <dbReference type="Proteomes" id="UP000248882"/>
    </source>
</evidence>
<dbReference type="Proteomes" id="UP000248882">
    <property type="component" value="Unassembled WGS sequence"/>
</dbReference>
<gene>
    <name evidence="1" type="ORF">LV85_00379</name>
</gene>
<evidence type="ECO:0000313" key="1">
    <source>
        <dbReference type="EMBL" id="PZX58193.1"/>
    </source>
</evidence>